<organism evidence="7 8">
    <name type="scientific">Celeribacter ethanolicus</name>
    <dbReference type="NCBI Taxonomy" id="1758178"/>
    <lineage>
        <taxon>Bacteria</taxon>
        <taxon>Pseudomonadati</taxon>
        <taxon>Pseudomonadota</taxon>
        <taxon>Alphaproteobacteria</taxon>
        <taxon>Rhodobacterales</taxon>
        <taxon>Roseobacteraceae</taxon>
        <taxon>Celeribacter</taxon>
    </lineage>
</organism>
<keyword evidence="5" id="KW-0564">Palmitate</keyword>
<dbReference type="PROSITE" id="PS51257">
    <property type="entry name" value="PROKAR_LIPOPROTEIN"/>
    <property type="match status" value="1"/>
</dbReference>
<keyword evidence="3" id="KW-0732">Signal</keyword>
<evidence type="ECO:0000313" key="7">
    <source>
        <dbReference type="EMBL" id="ATG49370.1"/>
    </source>
</evidence>
<keyword evidence="6" id="KW-0449">Lipoprotein</keyword>
<reference evidence="7 8" key="1">
    <citation type="submission" date="2017-06" db="EMBL/GenBank/DDBJ databases">
        <title>Celeribacter sp. TSPH2 complete genome sequence.</title>
        <authorList>
            <person name="Woo J.-H."/>
            <person name="Kim H.-S."/>
        </authorList>
    </citation>
    <scope>NUCLEOTIDE SEQUENCE [LARGE SCALE GENOMIC DNA]</scope>
    <source>
        <strain evidence="7 8">TSPH2</strain>
    </source>
</reference>
<sequence>MKRVMLIGLTLCALAACETIEGAGKDISKAGQAISSASRDVQSSL</sequence>
<evidence type="ECO:0000256" key="6">
    <source>
        <dbReference type="ARBA" id="ARBA00023288"/>
    </source>
</evidence>
<dbReference type="OrthoDB" id="7363288at2"/>
<protein>
    <submittedName>
        <fullName evidence="7">Entericidin, EcnA/B family</fullName>
    </submittedName>
</protein>
<dbReference type="RefSeq" id="WP_096806880.1">
    <property type="nucleotide sequence ID" value="NZ_CP022196.1"/>
</dbReference>
<dbReference type="EMBL" id="CP022196">
    <property type="protein sequence ID" value="ATG49370.1"/>
    <property type="molecule type" value="Genomic_DNA"/>
</dbReference>
<proteinExistence type="inferred from homology"/>
<dbReference type="GO" id="GO:0016020">
    <property type="term" value="C:membrane"/>
    <property type="evidence" value="ECO:0007669"/>
    <property type="project" value="InterPro"/>
</dbReference>
<evidence type="ECO:0000256" key="3">
    <source>
        <dbReference type="ARBA" id="ARBA00022729"/>
    </source>
</evidence>
<comment type="similarity">
    <text evidence="1">Belongs to the EcnA/EcnB lipoprotein family.</text>
</comment>
<evidence type="ECO:0000313" key="8">
    <source>
        <dbReference type="Proteomes" id="UP000217935"/>
    </source>
</evidence>
<keyword evidence="4" id="KW-0472">Membrane</keyword>
<evidence type="ECO:0000256" key="2">
    <source>
        <dbReference type="ARBA" id="ARBA00022475"/>
    </source>
</evidence>
<gene>
    <name evidence="7" type="ORF">CEW89_18380</name>
</gene>
<dbReference type="GO" id="GO:0009636">
    <property type="term" value="P:response to toxic substance"/>
    <property type="evidence" value="ECO:0007669"/>
    <property type="project" value="InterPro"/>
</dbReference>
<dbReference type="Proteomes" id="UP000217935">
    <property type="component" value="Chromosome"/>
</dbReference>
<dbReference type="STRING" id="1758178.GCA_001550095_03188"/>
<dbReference type="KEGG" id="ceh:CEW89_18380"/>
<dbReference type="InterPro" id="IPR012556">
    <property type="entry name" value="Entericidin"/>
</dbReference>
<accession>A0A291GH02</accession>
<evidence type="ECO:0000256" key="4">
    <source>
        <dbReference type="ARBA" id="ARBA00023136"/>
    </source>
</evidence>
<evidence type="ECO:0000256" key="1">
    <source>
        <dbReference type="ARBA" id="ARBA00010296"/>
    </source>
</evidence>
<dbReference type="AlphaFoldDB" id="A0A291GH02"/>
<evidence type="ECO:0000256" key="5">
    <source>
        <dbReference type="ARBA" id="ARBA00023139"/>
    </source>
</evidence>
<keyword evidence="2" id="KW-1003">Cell membrane</keyword>
<keyword evidence="8" id="KW-1185">Reference proteome</keyword>
<name>A0A291GH02_9RHOB</name>
<dbReference type="Pfam" id="PF08085">
    <property type="entry name" value="Entericidin"/>
    <property type="match status" value="1"/>
</dbReference>